<accession>A0A1Q8CMV3</accession>
<evidence type="ECO:0000256" key="1">
    <source>
        <dbReference type="SAM" id="MobiDB-lite"/>
    </source>
</evidence>
<dbReference type="AlphaFoldDB" id="A0A1Q8CMV3"/>
<evidence type="ECO:0000259" key="2">
    <source>
        <dbReference type="Pfam" id="PF00496"/>
    </source>
</evidence>
<dbReference type="Gene3D" id="3.10.105.10">
    <property type="entry name" value="Dipeptide-binding Protein, Domain 3"/>
    <property type="match status" value="1"/>
</dbReference>
<comment type="caution">
    <text evidence="3">The sequence shown here is derived from an EMBL/GenBank/DDBJ whole genome shotgun (WGS) entry which is preliminary data.</text>
</comment>
<evidence type="ECO:0000313" key="3">
    <source>
        <dbReference type="EMBL" id="OLF15684.1"/>
    </source>
</evidence>
<dbReference type="Gene3D" id="3.40.190.10">
    <property type="entry name" value="Periplasmic binding protein-like II"/>
    <property type="match status" value="1"/>
</dbReference>
<dbReference type="InterPro" id="IPR030678">
    <property type="entry name" value="Peptide/Ni-bd"/>
</dbReference>
<dbReference type="PANTHER" id="PTHR30290">
    <property type="entry name" value="PERIPLASMIC BINDING COMPONENT OF ABC TRANSPORTER"/>
    <property type="match status" value="1"/>
</dbReference>
<dbReference type="Gene3D" id="3.90.76.10">
    <property type="entry name" value="Dipeptide-binding Protein, Domain 1"/>
    <property type="match status" value="1"/>
</dbReference>
<dbReference type="EMBL" id="MSIE01000038">
    <property type="protein sequence ID" value="OLF15684.1"/>
    <property type="molecule type" value="Genomic_DNA"/>
</dbReference>
<feature type="domain" description="Solute-binding protein family 5" evidence="2">
    <location>
        <begin position="97"/>
        <end position="473"/>
    </location>
</feature>
<dbReference type="InterPro" id="IPR039424">
    <property type="entry name" value="SBP_5"/>
</dbReference>
<dbReference type="PROSITE" id="PS51257">
    <property type="entry name" value="PROKAR_LIPOPROTEIN"/>
    <property type="match status" value="1"/>
</dbReference>
<protein>
    <submittedName>
        <fullName evidence="3">Peptide ABC transporter substrate-binding protein</fullName>
    </submittedName>
</protein>
<dbReference type="CDD" id="cd00995">
    <property type="entry name" value="PBP2_NikA_DppA_OppA_like"/>
    <property type="match status" value="1"/>
</dbReference>
<gene>
    <name evidence="3" type="ORF">BU204_20780</name>
</gene>
<dbReference type="SUPFAM" id="SSF53850">
    <property type="entry name" value="Periplasmic binding protein-like II"/>
    <property type="match status" value="1"/>
</dbReference>
<dbReference type="PIRSF" id="PIRSF002741">
    <property type="entry name" value="MppA"/>
    <property type="match status" value="1"/>
</dbReference>
<dbReference type="PANTHER" id="PTHR30290:SF83">
    <property type="entry name" value="ABC TRANSPORTER SUBSTRATE-BINDING PROTEIN"/>
    <property type="match status" value="1"/>
</dbReference>
<dbReference type="Pfam" id="PF00496">
    <property type="entry name" value="SBP_bac_5"/>
    <property type="match status" value="1"/>
</dbReference>
<dbReference type="GO" id="GO:0042597">
    <property type="term" value="C:periplasmic space"/>
    <property type="evidence" value="ECO:0007669"/>
    <property type="project" value="UniProtKB-ARBA"/>
</dbReference>
<evidence type="ECO:0000313" key="4">
    <source>
        <dbReference type="Proteomes" id="UP000185596"/>
    </source>
</evidence>
<name>A0A1Q8CMV3_9PSEU</name>
<reference evidence="3 4" key="1">
    <citation type="submission" date="2016-12" db="EMBL/GenBank/DDBJ databases">
        <title>The draft genome sequence of Actinophytocola sp. 11-183.</title>
        <authorList>
            <person name="Wang W."/>
            <person name="Yuan L."/>
        </authorList>
    </citation>
    <scope>NUCLEOTIDE SEQUENCE [LARGE SCALE GENOMIC DNA]</scope>
    <source>
        <strain evidence="3 4">11-183</strain>
    </source>
</reference>
<keyword evidence="4" id="KW-1185">Reference proteome</keyword>
<proteinExistence type="predicted"/>
<dbReference type="GO" id="GO:1904680">
    <property type="term" value="F:peptide transmembrane transporter activity"/>
    <property type="evidence" value="ECO:0007669"/>
    <property type="project" value="TreeGrafter"/>
</dbReference>
<organism evidence="3 4">
    <name type="scientific">Actinophytocola xanthii</name>
    <dbReference type="NCBI Taxonomy" id="1912961"/>
    <lineage>
        <taxon>Bacteria</taxon>
        <taxon>Bacillati</taxon>
        <taxon>Actinomycetota</taxon>
        <taxon>Actinomycetes</taxon>
        <taxon>Pseudonocardiales</taxon>
        <taxon>Pseudonocardiaceae</taxon>
    </lineage>
</organism>
<dbReference type="GO" id="GO:0015833">
    <property type="term" value="P:peptide transport"/>
    <property type="evidence" value="ECO:0007669"/>
    <property type="project" value="TreeGrafter"/>
</dbReference>
<dbReference type="InterPro" id="IPR000914">
    <property type="entry name" value="SBP_5_dom"/>
</dbReference>
<dbReference type="STRING" id="1912961.BU204_20780"/>
<dbReference type="Proteomes" id="UP000185596">
    <property type="component" value="Unassembled WGS sequence"/>
</dbReference>
<dbReference type="GO" id="GO:0043190">
    <property type="term" value="C:ATP-binding cassette (ABC) transporter complex"/>
    <property type="evidence" value="ECO:0007669"/>
    <property type="project" value="InterPro"/>
</dbReference>
<feature type="region of interest" description="Disordered" evidence="1">
    <location>
        <begin position="17"/>
        <end position="55"/>
    </location>
</feature>
<sequence length="567" mass="61722">MRAAAGLAAASLVLSACSQQSNTGTDEDSGGGDNKPSSGYPEVENTDISEGKPGGTFRLGIVEPVAIDPYNAQESEGILVAAYLFTGLTHTTPDGETEPAVAESWESNEDCSEWTFNLKTGTKFHDGEEVTSASFKRGWERVVAKASASDVAYHFDQIEGYEELNGGTANALSGVDASDPAVLKVKLAKPSCEFYIRTAHTAFSPMPKAAGAAQNQKFNDQPIGNGPFMMDGPWQHDAGIKLKRFDDYGAADKAYLDAVEITILVGDETAQQKELDGLNNGQFDWARIPPNQLKTTREKYEAQDGWISKKTFGIDFLLVAATKAPMDDVKARKAVSMAIDRDAIINGVFDGSRAPATSFVPGGFKDAYQPDVCDACKYDPEKAKQLAKEAGLTEGTELNFQFNTGGGHEEWTAAVKQQLEKNLGLKVNYSGVEFSDMLENQQQPNSTGIYRLSWGADYATPGNFLQPLFSTEAIGTDDPNAPALGDNRGRYSNPEFDDLVDEATATKDEAERTDLYRQAEKIAIGDDLANIPMFERQQFRAFDSKKWANAGFMDFHENPPLNLIYQK</sequence>